<dbReference type="Gene3D" id="3.20.20.140">
    <property type="entry name" value="Metal-dependent hydrolases"/>
    <property type="match status" value="1"/>
</dbReference>
<dbReference type="EMBL" id="CAJVPD010000272">
    <property type="protein sequence ID" value="CAG8416497.1"/>
    <property type="molecule type" value="Genomic_DNA"/>
</dbReference>
<proteinExistence type="predicted"/>
<dbReference type="AlphaFoldDB" id="A0A9W4NSV0"/>
<dbReference type="SUPFAM" id="SSF51556">
    <property type="entry name" value="Metallo-dependent hydrolases"/>
    <property type="match status" value="1"/>
</dbReference>
<dbReference type="InterPro" id="IPR011059">
    <property type="entry name" value="Metal-dep_hydrolase_composite"/>
</dbReference>
<dbReference type="Gene3D" id="2.30.40.10">
    <property type="entry name" value="Urease, subunit C, domain 1"/>
    <property type="match status" value="1"/>
</dbReference>
<dbReference type="OrthoDB" id="275534at2759"/>
<evidence type="ECO:0008006" key="4">
    <source>
        <dbReference type="Google" id="ProtNLM"/>
    </source>
</evidence>
<sequence length="257" mass="28499">MSGKYLFIGSYVATLDDILRDFPNGAVLVENDIIQAVGQAEDIKCPNAEVIDATDGVVIPGIIDTHRHTSISLTQGLGADQSLFHFLSNTYLRWLPATSVDDIELSSIVGGLKALNNSMTIILNTCETFSFGDHAEAEFNRLKELRVRAFYCFAIGDDALLCYSYSYAVENSITTKDIKDHANYRLIILGYVYIHYTNLTKRKIELIAESKGKVSIAIETKMQIDLRIPLIRAYIEHSINPFLSINTSSAVVPNLLG</sequence>
<evidence type="ECO:0000313" key="2">
    <source>
        <dbReference type="EMBL" id="CAG8416497.1"/>
    </source>
</evidence>
<dbReference type="PANTHER" id="PTHR43794:SF11">
    <property type="entry name" value="AMIDOHYDROLASE-RELATED DOMAIN-CONTAINING PROTEIN"/>
    <property type="match status" value="1"/>
</dbReference>
<comment type="caution">
    <text evidence="2">The sequence shown here is derived from an EMBL/GenBank/DDBJ whole genome shotgun (WGS) entry which is preliminary data.</text>
</comment>
<dbReference type="Proteomes" id="UP001152592">
    <property type="component" value="Unassembled WGS sequence"/>
</dbReference>
<dbReference type="InterPro" id="IPR050287">
    <property type="entry name" value="MTA/SAH_deaminase"/>
</dbReference>
<name>A0A9W4NSV0_9EURO</name>
<protein>
    <recommendedName>
        <fullName evidence="4">Amidohydrolase-related domain-containing protein</fullName>
    </recommendedName>
</protein>
<keyword evidence="1" id="KW-0378">Hydrolase</keyword>
<dbReference type="SUPFAM" id="SSF51338">
    <property type="entry name" value="Composite domain of metallo-dependent hydrolases"/>
    <property type="match status" value="1"/>
</dbReference>
<dbReference type="GO" id="GO:0016810">
    <property type="term" value="F:hydrolase activity, acting on carbon-nitrogen (but not peptide) bonds"/>
    <property type="evidence" value="ECO:0007669"/>
    <property type="project" value="InterPro"/>
</dbReference>
<dbReference type="InterPro" id="IPR032466">
    <property type="entry name" value="Metal_Hydrolase"/>
</dbReference>
<organism evidence="2 3">
    <name type="scientific">Penicillium salamii</name>
    <dbReference type="NCBI Taxonomy" id="1612424"/>
    <lineage>
        <taxon>Eukaryota</taxon>
        <taxon>Fungi</taxon>
        <taxon>Dikarya</taxon>
        <taxon>Ascomycota</taxon>
        <taxon>Pezizomycotina</taxon>
        <taxon>Eurotiomycetes</taxon>
        <taxon>Eurotiomycetidae</taxon>
        <taxon>Eurotiales</taxon>
        <taxon>Aspergillaceae</taxon>
        <taxon>Penicillium</taxon>
    </lineage>
</organism>
<reference evidence="2" key="1">
    <citation type="submission" date="2021-07" db="EMBL/GenBank/DDBJ databases">
        <authorList>
            <person name="Branca A.L. A."/>
        </authorList>
    </citation>
    <scope>NUCLEOTIDE SEQUENCE</scope>
</reference>
<accession>A0A9W4NSV0</accession>
<evidence type="ECO:0000256" key="1">
    <source>
        <dbReference type="ARBA" id="ARBA00022801"/>
    </source>
</evidence>
<dbReference type="PANTHER" id="PTHR43794">
    <property type="entry name" value="AMINOHYDROLASE SSNA-RELATED"/>
    <property type="match status" value="1"/>
</dbReference>
<evidence type="ECO:0000313" key="3">
    <source>
        <dbReference type="Proteomes" id="UP001152592"/>
    </source>
</evidence>
<gene>
    <name evidence="2" type="ORF">PSALAMII_LOCUS9253</name>
</gene>